<proteinExistence type="predicted"/>
<gene>
    <name evidence="2" type="ORF">AFUS01_LOCUS23284</name>
</gene>
<evidence type="ECO:0000313" key="3">
    <source>
        <dbReference type="Proteomes" id="UP000708208"/>
    </source>
</evidence>
<feature type="non-terminal residue" evidence="2">
    <location>
        <position position="1"/>
    </location>
</feature>
<dbReference type="Proteomes" id="UP000708208">
    <property type="component" value="Unassembled WGS sequence"/>
</dbReference>
<sequence length="20" mass="2176">IQHTINSTEEVPPIGQRLSG</sequence>
<reference evidence="2" key="1">
    <citation type="submission" date="2021-06" db="EMBL/GenBank/DDBJ databases">
        <authorList>
            <person name="Hodson N. C."/>
            <person name="Mongue J. A."/>
            <person name="Jaron S. K."/>
        </authorList>
    </citation>
    <scope>NUCLEOTIDE SEQUENCE</scope>
</reference>
<evidence type="ECO:0000313" key="2">
    <source>
        <dbReference type="EMBL" id="CAG7734924.1"/>
    </source>
</evidence>
<evidence type="ECO:0000256" key="1">
    <source>
        <dbReference type="SAM" id="MobiDB-lite"/>
    </source>
</evidence>
<accession>A0A8J2KAG1</accession>
<protein>
    <submittedName>
        <fullName evidence="2">Uncharacterized protein</fullName>
    </submittedName>
</protein>
<dbReference type="EMBL" id="CAJVCH010278697">
    <property type="protein sequence ID" value="CAG7734924.1"/>
    <property type="molecule type" value="Genomic_DNA"/>
</dbReference>
<organism evidence="2 3">
    <name type="scientific">Allacma fusca</name>
    <dbReference type="NCBI Taxonomy" id="39272"/>
    <lineage>
        <taxon>Eukaryota</taxon>
        <taxon>Metazoa</taxon>
        <taxon>Ecdysozoa</taxon>
        <taxon>Arthropoda</taxon>
        <taxon>Hexapoda</taxon>
        <taxon>Collembola</taxon>
        <taxon>Symphypleona</taxon>
        <taxon>Sminthuridae</taxon>
        <taxon>Allacma</taxon>
    </lineage>
</organism>
<name>A0A8J2KAG1_9HEXA</name>
<dbReference type="AlphaFoldDB" id="A0A8J2KAG1"/>
<feature type="region of interest" description="Disordered" evidence="1">
    <location>
        <begin position="1"/>
        <end position="20"/>
    </location>
</feature>
<keyword evidence="3" id="KW-1185">Reference proteome</keyword>
<comment type="caution">
    <text evidence="2">The sequence shown here is derived from an EMBL/GenBank/DDBJ whole genome shotgun (WGS) entry which is preliminary data.</text>
</comment>